<dbReference type="eggNOG" id="COG1618">
    <property type="taxonomic scope" value="Bacteria"/>
</dbReference>
<dbReference type="RefSeq" id="WP_011474721.1">
    <property type="nucleotide sequence ID" value="NC_007925.1"/>
</dbReference>
<reference evidence="1" key="1">
    <citation type="submission" date="2006-03" db="EMBL/GenBank/DDBJ databases">
        <title>Complete sequence of Rhodopseudomonas palustris BisB18.</title>
        <authorList>
            <consortium name="US DOE Joint Genome Institute"/>
            <person name="Copeland A."/>
            <person name="Lucas S."/>
            <person name="Lapidus A."/>
            <person name="Barry K."/>
            <person name="Detter J.C."/>
            <person name="Glavina del Rio T."/>
            <person name="Hammon N."/>
            <person name="Israni S."/>
            <person name="Dalin E."/>
            <person name="Tice H."/>
            <person name="Pitluck S."/>
            <person name="Chain P."/>
            <person name="Malfatti S."/>
            <person name="Shin M."/>
            <person name="Vergez L."/>
            <person name="Schmutz J."/>
            <person name="Larimer F."/>
            <person name="Land M."/>
            <person name="Hauser L."/>
            <person name="Pelletier D.A."/>
            <person name="Kyrpides N."/>
            <person name="Anderson I."/>
            <person name="Oda Y."/>
            <person name="Harwood C.S."/>
            <person name="Richardson P."/>
        </authorList>
    </citation>
    <scope>NUCLEOTIDE SEQUENCE [LARGE SCALE GENOMIC DNA]</scope>
    <source>
        <strain evidence="1">BisB18</strain>
    </source>
</reference>
<organism evidence="1">
    <name type="scientific">Rhodopseudomonas palustris (strain BisB18)</name>
    <dbReference type="NCBI Taxonomy" id="316056"/>
    <lineage>
        <taxon>Bacteria</taxon>
        <taxon>Pseudomonadati</taxon>
        <taxon>Pseudomonadota</taxon>
        <taxon>Alphaproteobacteria</taxon>
        <taxon>Hyphomicrobiales</taxon>
        <taxon>Nitrobacteraceae</taxon>
        <taxon>Rhodopseudomonas</taxon>
    </lineage>
</organism>
<accession>Q20YE6</accession>
<dbReference type="InterPro" id="IPR018912">
    <property type="entry name" value="DUF2478"/>
</dbReference>
<evidence type="ECO:0000313" key="1">
    <source>
        <dbReference type="EMBL" id="ABD89840.1"/>
    </source>
</evidence>
<dbReference type="HOGENOM" id="CLU_106681_1_0_5"/>
<proteinExistence type="predicted"/>
<dbReference type="KEGG" id="rpc:RPC_4317"/>
<dbReference type="STRING" id="316056.RPC_4317"/>
<sequence length="196" mass="20452">MTLDLPDPDPNLVAAIAYRAGDDVDTLLADFGEALVRAGTKVGGIVQRNSKDGNGKLCGMQAIDLMTGRAIGISQSLGSGSSACKLDSAGLAEASRAVQSAVDADLELIIVNKFSKQEAGGHGLRSEIADAIQSGRPLLTAVPASCLEAWTEFTGDRGTMLLCSRAVVENWWREVSTRQASVHGAASSQPDPRRAT</sequence>
<dbReference type="OrthoDB" id="5918880at2"/>
<protein>
    <recommendedName>
        <fullName evidence="2">Molybdenum ABC transporter ATP-binding protein</fullName>
    </recommendedName>
</protein>
<evidence type="ECO:0008006" key="2">
    <source>
        <dbReference type="Google" id="ProtNLM"/>
    </source>
</evidence>
<dbReference type="Pfam" id="PF10649">
    <property type="entry name" value="DUF2478"/>
    <property type="match status" value="1"/>
</dbReference>
<dbReference type="AlphaFoldDB" id="Q20YE6"/>
<name>Q20YE6_RHOPB</name>
<dbReference type="EMBL" id="CP000301">
    <property type="protein sequence ID" value="ABD89840.1"/>
    <property type="molecule type" value="Genomic_DNA"/>
</dbReference>
<gene>
    <name evidence="1" type="ordered locus">RPC_4317</name>
</gene>